<dbReference type="PANTHER" id="PTHR42932:SF1">
    <property type="entry name" value="GENERAL STRESS PROTEIN 20U"/>
    <property type="match status" value="1"/>
</dbReference>
<dbReference type="RefSeq" id="WP_072578115.1">
    <property type="nucleotide sequence ID" value="NZ_CP016020.1"/>
</dbReference>
<dbReference type="InterPro" id="IPR002177">
    <property type="entry name" value="DPS_DNA-bd"/>
</dbReference>
<dbReference type="PANTHER" id="PTHR42932">
    <property type="entry name" value="GENERAL STRESS PROTEIN 20U"/>
    <property type="match status" value="1"/>
</dbReference>
<protein>
    <submittedName>
        <fullName evidence="4">Ferritin Dps family protein</fullName>
    </submittedName>
</protein>
<evidence type="ECO:0000256" key="1">
    <source>
        <dbReference type="ARBA" id="ARBA00009497"/>
    </source>
</evidence>
<evidence type="ECO:0000256" key="2">
    <source>
        <dbReference type="SAM" id="MobiDB-lite"/>
    </source>
</evidence>
<dbReference type="SUPFAM" id="SSF47240">
    <property type="entry name" value="Ferritin-like"/>
    <property type="match status" value="1"/>
</dbReference>
<dbReference type="KEGG" id="bwh:A9C19_00390"/>
<evidence type="ECO:0000259" key="3">
    <source>
        <dbReference type="Pfam" id="PF00210"/>
    </source>
</evidence>
<comment type="similarity">
    <text evidence="1">Belongs to the Dps family.</text>
</comment>
<dbReference type="InterPro" id="IPR008331">
    <property type="entry name" value="Ferritin_DPS_dom"/>
</dbReference>
<name>A0A1L3MM00_9BACI</name>
<feature type="domain" description="Ferritin/DPS" evidence="3">
    <location>
        <begin position="65"/>
        <end position="205"/>
    </location>
</feature>
<dbReference type="InterPro" id="IPR012347">
    <property type="entry name" value="Ferritin-like"/>
</dbReference>
<proteinExistence type="inferred from homology"/>
<keyword evidence="5" id="KW-1185">Reference proteome</keyword>
<evidence type="ECO:0000313" key="5">
    <source>
        <dbReference type="Proteomes" id="UP000181936"/>
    </source>
</evidence>
<accession>A0A1L3MM00</accession>
<sequence>MQTHDNNGLAHDEFKLNKTGFDPKMPGHETNHEGKMILRQEPRVAREEGSGISLPYKTRQEMALQLDEHNCALNVALHQYTKHHWLTEGAESFGSLHHILDEHIDVTKKHIDKVGERVARLGVVPTAHPVTQHELSYIKHETEGRYTMRDFLRNDLEHELKMQGMMRKTIKRAHELNDYGTVQVLEEVLLKREDFGYHLWSLLEDDTLVRGMKHLLDGKDDLASERQINDNLKH</sequence>
<dbReference type="PROSITE" id="PS00819">
    <property type="entry name" value="DPS_2"/>
    <property type="match status" value="1"/>
</dbReference>
<dbReference type="STRING" id="1547283.A9C19_00390"/>
<dbReference type="Gene3D" id="1.20.1260.10">
    <property type="match status" value="1"/>
</dbReference>
<dbReference type="GO" id="GO:0008199">
    <property type="term" value="F:ferric iron binding"/>
    <property type="evidence" value="ECO:0007669"/>
    <property type="project" value="InterPro"/>
</dbReference>
<dbReference type="OrthoDB" id="9797023at2"/>
<dbReference type="InterPro" id="IPR009078">
    <property type="entry name" value="Ferritin-like_SF"/>
</dbReference>
<organism evidence="4 5">
    <name type="scientific">Bacillus weihaiensis</name>
    <dbReference type="NCBI Taxonomy" id="1547283"/>
    <lineage>
        <taxon>Bacteria</taxon>
        <taxon>Bacillati</taxon>
        <taxon>Bacillota</taxon>
        <taxon>Bacilli</taxon>
        <taxon>Bacillales</taxon>
        <taxon>Bacillaceae</taxon>
        <taxon>Bacillus</taxon>
    </lineage>
</organism>
<dbReference type="AlphaFoldDB" id="A0A1L3MM00"/>
<dbReference type="Pfam" id="PF00210">
    <property type="entry name" value="Ferritin"/>
    <property type="match status" value="1"/>
</dbReference>
<reference evidence="4 5" key="1">
    <citation type="journal article" date="2016" name="Sci. Rep.">
        <title>Complete genome sequence and transcriptomic analysis of a novel marine strain Bacillus weihaiensis reveals the mechanism of brown algae degradation.</title>
        <authorList>
            <person name="Zhu Y."/>
            <person name="Chen P."/>
            <person name="Bao Y."/>
            <person name="Men Y."/>
            <person name="Zeng Y."/>
            <person name="Yang J."/>
            <person name="Sun J."/>
            <person name="Sun Y."/>
        </authorList>
    </citation>
    <scope>NUCLEOTIDE SEQUENCE [LARGE SCALE GENOMIC DNA]</scope>
    <source>
        <strain evidence="4 5">Alg07</strain>
    </source>
</reference>
<dbReference type="Proteomes" id="UP000181936">
    <property type="component" value="Chromosome"/>
</dbReference>
<feature type="compositionally biased region" description="Basic and acidic residues" evidence="2">
    <location>
        <begin position="25"/>
        <end position="35"/>
    </location>
</feature>
<dbReference type="InterPro" id="IPR023188">
    <property type="entry name" value="DPS_DNA-bd_CS"/>
</dbReference>
<feature type="region of interest" description="Disordered" evidence="2">
    <location>
        <begin position="1"/>
        <end position="35"/>
    </location>
</feature>
<gene>
    <name evidence="4" type="ORF">A9C19_00390</name>
</gene>
<evidence type="ECO:0000313" key="4">
    <source>
        <dbReference type="EMBL" id="APH03332.1"/>
    </source>
</evidence>
<dbReference type="EMBL" id="CP016020">
    <property type="protein sequence ID" value="APH03332.1"/>
    <property type="molecule type" value="Genomic_DNA"/>
</dbReference>
<dbReference type="GO" id="GO:0016722">
    <property type="term" value="F:oxidoreductase activity, acting on metal ions"/>
    <property type="evidence" value="ECO:0007669"/>
    <property type="project" value="InterPro"/>
</dbReference>